<dbReference type="GO" id="GO:0005829">
    <property type="term" value="C:cytosol"/>
    <property type="evidence" value="ECO:0007669"/>
    <property type="project" value="TreeGrafter"/>
</dbReference>
<evidence type="ECO:0000256" key="3">
    <source>
        <dbReference type="ARBA" id="ARBA00023125"/>
    </source>
</evidence>
<dbReference type="EMBL" id="FNOP01000007">
    <property type="protein sequence ID" value="SDW86552.1"/>
    <property type="molecule type" value="Genomic_DNA"/>
</dbReference>
<dbReference type="CDD" id="cd05466">
    <property type="entry name" value="PBP2_LTTR_substrate"/>
    <property type="match status" value="1"/>
</dbReference>
<dbReference type="PRINTS" id="PR00039">
    <property type="entry name" value="HTHLYSR"/>
</dbReference>
<keyword evidence="4" id="KW-0804">Transcription</keyword>
<dbReference type="InterPro" id="IPR005119">
    <property type="entry name" value="LysR_subst-bd"/>
</dbReference>
<name>A0A1H2X136_ACIFE</name>
<evidence type="ECO:0000313" key="7">
    <source>
        <dbReference type="Proteomes" id="UP000182379"/>
    </source>
</evidence>
<organism evidence="6 7">
    <name type="scientific">Acidaminococcus fermentans</name>
    <dbReference type="NCBI Taxonomy" id="905"/>
    <lineage>
        <taxon>Bacteria</taxon>
        <taxon>Bacillati</taxon>
        <taxon>Bacillota</taxon>
        <taxon>Negativicutes</taxon>
        <taxon>Acidaminococcales</taxon>
        <taxon>Acidaminococcaceae</taxon>
        <taxon>Acidaminococcus</taxon>
    </lineage>
</organism>
<feature type="domain" description="HTH lysR-type" evidence="5">
    <location>
        <begin position="1"/>
        <end position="58"/>
    </location>
</feature>
<dbReference type="InterPro" id="IPR050950">
    <property type="entry name" value="HTH-type_LysR_regulators"/>
</dbReference>
<dbReference type="PANTHER" id="PTHR30419:SF25">
    <property type="entry name" value="HTH-TYPE TRANSCRIPTIONAL REGULATOR YTLI"/>
    <property type="match status" value="1"/>
</dbReference>
<dbReference type="GO" id="GO:0003700">
    <property type="term" value="F:DNA-binding transcription factor activity"/>
    <property type="evidence" value="ECO:0007669"/>
    <property type="project" value="InterPro"/>
</dbReference>
<dbReference type="FunFam" id="1.10.10.10:FF:000001">
    <property type="entry name" value="LysR family transcriptional regulator"/>
    <property type="match status" value="1"/>
</dbReference>
<dbReference type="Pfam" id="PF00126">
    <property type="entry name" value="HTH_1"/>
    <property type="match status" value="1"/>
</dbReference>
<dbReference type="PROSITE" id="PS50931">
    <property type="entry name" value="HTH_LYSR"/>
    <property type="match status" value="1"/>
</dbReference>
<dbReference type="RefSeq" id="WP_012937414.1">
    <property type="nucleotide sequence ID" value="NZ_CALAKB010000044.1"/>
</dbReference>
<dbReference type="Gene3D" id="1.10.10.10">
    <property type="entry name" value="Winged helix-like DNA-binding domain superfamily/Winged helix DNA-binding domain"/>
    <property type="match status" value="1"/>
</dbReference>
<dbReference type="AlphaFoldDB" id="A0A1H2X136"/>
<dbReference type="Pfam" id="PF03466">
    <property type="entry name" value="LysR_substrate"/>
    <property type="match status" value="1"/>
</dbReference>
<dbReference type="PANTHER" id="PTHR30419">
    <property type="entry name" value="HTH-TYPE TRANSCRIPTIONAL REGULATOR YBHD"/>
    <property type="match status" value="1"/>
</dbReference>
<accession>A0A1H2X136</accession>
<evidence type="ECO:0000313" key="6">
    <source>
        <dbReference type="EMBL" id="SDW86552.1"/>
    </source>
</evidence>
<dbReference type="SUPFAM" id="SSF46785">
    <property type="entry name" value="Winged helix' DNA-binding domain"/>
    <property type="match status" value="1"/>
</dbReference>
<sequence>MKLTQIEYFITVCECGSFSRAAEKCHISQPGISKAIRELEEECGVALFQRNRNNIQITRRGRILLEHARQFQNHYRNLCQVVRTLGTGKALIRIGIATMRGNTIFPQIHGAFLKSHPQITIETVEETTKVLYELLDRQEIDFALCVTNRLPEEPNHCLLLRKSYLKLFVRQDHPLARRETVDLTELRNIPLVLFSDHFDQTAYIRHMFAQSGVHPWILHQTTQVFTILEYIRSEGAAGFLTEEIAQQEPDLHAVSVRQFRPAYITLDWNKDLHFNPAMEEFVRFVKKGLPSA</sequence>
<reference evidence="6 7" key="1">
    <citation type="submission" date="2016-10" db="EMBL/GenBank/DDBJ databases">
        <authorList>
            <person name="Varghese N."/>
            <person name="Submissions S."/>
        </authorList>
    </citation>
    <scope>NUCLEOTIDE SEQUENCE [LARGE SCALE GENOMIC DNA]</scope>
    <source>
        <strain evidence="6 7">WCC6</strain>
    </source>
</reference>
<dbReference type="InterPro" id="IPR036388">
    <property type="entry name" value="WH-like_DNA-bd_sf"/>
</dbReference>
<evidence type="ECO:0000256" key="4">
    <source>
        <dbReference type="ARBA" id="ARBA00023163"/>
    </source>
</evidence>
<gene>
    <name evidence="6" type="ORF">SAMN05216495_10786</name>
</gene>
<keyword evidence="2" id="KW-0805">Transcription regulation</keyword>
<dbReference type="GeneID" id="78333758"/>
<evidence type="ECO:0000259" key="5">
    <source>
        <dbReference type="PROSITE" id="PS50931"/>
    </source>
</evidence>
<dbReference type="SUPFAM" id="SSF53850">
    <property type="entry name" value="Periplasmic binding protein-like II"/>
    <property type="match status" value="1"/>
</dbReference>
<dbReference type="InterPro" id="IPR036390">
    <property type="entry name" value="WH_DNA-bd_sf"/>
</dbReference>
<evidence type="ECO:0000256" key="2">
    <source>
        <dbReference type="ARBA" id="ARBA00023015"/>
    </source>
</evidence>
<comment type="similarity">
    <text evidence="1">Belongs to the LysR transcriptional regulatory family.</text>
</comment>
<dbReference type="OMA" id="CECKSIN"/>
<dbReference type="Gene3D" id="3.40.190.290">
    <property type="match status" value="1"/>
</dbReference>
<dbReference type="Proteomes" id="UP000182379">
    <property type="component" value="Unassembled WGS sequence"/>
</dbReference>
<dbReference type="GO" id="GO:0003677">
    <property type="term" value="F:DNA binding"/>
    <property type="evidence" value="ECO:0007669"/>
    <property type="project" value="UniProtKB-KW"/>
</dbReference>
<protein>
    <submittedName>
        <fullName evidence="6">DNA-binding transcriptional regulator, LysR family</fullName>
    </submittedName>
</protein>
<proteinExistence type="inferred from homology"/>
<evidence type="ECO:0000256" key="1">
    <source>
        <dbReference type="ARBA" id="ARBA00009437"/>
    </source>
</evidence>
<dbReference type="InterPro" id="IPR000847">
    <property type="entry name" value="LysR_HTH_N"/>
</dbReference>
<keyword evidence="3 6" id="KW-0238">DNA-binding</keyword>
<comment type="caution">
    <text evidence="6">The sequence shown here is derived from an EMBL/GenBank/DDBJ whole genome shotgun (WGS) entry which is preliminary data.</text>
</comment>